<dbReference type="AlphaFoldDB" id="A0AAD9CL48"/>
<evidence type="ECO:0000313" key="1">
    <source>
        <dbReference type="EMBL" id="KAK1903855.1"/>
    </source>
</evidence>
<keyword evidence="1" id="KW-0687">Ribonucleoprotein</keyword>
<organism evidence="1 2">
    <name type="scientific">Dissostichus eleginoides</name>
    <name type="common">Patagonian toothfish</name>
    <name type="synonym">Dissostichus amissus</name>
    <dbReference type="NCBI Taxonomy" id="100907"/>
    <lineage>
        <taxon>Eukaryota</taxon>
        <taxon>Metazoa</taxon>
        <taxon>Chordata</taxon>
        <taxon>Craniata</taxon>
        <taxon>Vertebrata</taxon>
        <taxon>Euteleostomi</taxon>
        <taxon>Actinopterygii</taxon>
        <taxon>Neopterygii</taxon>
        <taxon>Teleostei</taxon>
        <taxon>Neoteleostei</taxon>
        <taxon>Acanthomorphata</taxon>
        <taxon>Eupercaria</taxon>
        <taxon>Perciformes</taxon>
        <taxon>Notothenioidei</taxon>
        <taxon>Nototheniidae</taxon>
        <taxon>Dissostichus</taxon>
    </lineage>
</organism>
<dbReference type="GO" id="GO:0005840">
    <property type="term" value="C:ribosome"/>
    <property type="evidence" value="ECO:0007669"/>
    <property type="project" value="UniProtKB-KW"/>
</dbReference>
<keyword evidence="1" id="KW-0689">Ribosomal protein</keyword>
<keyword evidence="2" id="KW-1185">Reference proteome</keyword>
<comment type="caution">
    <text evidence="1">The sequence shown here is derived from an EMBL/GenBank/DDBJ whole genome shotgun (WGS) entry which is preliminary data.</text>
</comment>
<gene>
    <name evidence="1" type="ORF">KUDE01_011041</name>
</gene>
<accession>A0AAD9CL48</accession>
<evidence type="ECO:0000313" key="2">
    <source>
        <dbReference type="Proteomes" id="UP001228049"/>
    </source>
</evidence>
<dbReference type="EMBL" id="JASDAP010000004">
    <property type="protein sequence ID" value="KAK1903855.1"/>
    <property type="molecule type" value="Genomic_DNA"/>
</dbReference>
<sequence>MGCDCEDNGYSLVCTYHLYDDDNNRIIGKDTITLIARINMTFLPGKLCLRLVPNARHNAASVQERRGGGRGTPG</sequence>
<name>A0AAD9CL48_DISEL</name>
<protein>
    <submittedName>
        <fullName evidence="1">50S ribosomal protein L16</fullName>
    </submittedName>
</protein>
<reference evidence="1" key="1">
    <citation type="submission" date="2023-04" db="EMBL/GenBank/DDBJ databases">
        <title>Chromosome-level genome of Chaenocephalus aceratus.</title>
        <authorList>
            <person name="Park H."/>
        </authorList>
    </citation>
    <scope>NUCLEOTIDE SEQUENCE</scope>
    <source>
        <strain evidence="1">DE</strain>
        <tissue evidence="1">Muscle</tissue>
    </source>
</reference>
<dbReference type="Proteomes" id="UP001228049">
    <property type="component" value="Unassembled WGS sequence"/>
</dbReference>
<proteinExistence type="predicted"/>